<dbReference type="PRINTS" id="PR00344">
    <property type="entry name" value="BCTRLSENSOR"/>
</dbReference>
<evidence type="ECO:0000256" key="5">
    <source>
        <dbReference type="ARBA" id="ARBA00023012"/>
    </source>
</evidence>
<keyword evidence="6" id="KW-0812">Transmembrane</keyword>
<dbReference type="InterPro" id="IPR036890">
    <property type="entry name" value="HATPase_C_sf"/>
</dbReference>
<feature type="transmembrane region" description="Helical" evidence="6">
    <location>
        <begin position="297"/>
        <end position="321"/>
    </location>
</feature>
<proteinExistence type="predicted"/>
<evidence type="ECO:0000256" key="1">
    <source>
        <dbReference type="ARBA" id="ARBA00000085"/>
    </source>
</evidence>
<dbReference type="AlphaFoldDB" id="A0A1E3H2B3"/>
<evidence type="ECO:0000256" key="6">
    <source>
        <dbReference type="SAM" id="Phobius"/>
    </source>
</evidence>
<name>A0A1E3H2B3_9HYPH</name>
<dbReference type="InterPro" id="IPR004358">
    <property type="entry name" value="Sig_transdc_His_kin-like_C"/>
</dbReference>
<dbReference type="InterPro" id="IPR003594">
    <property type="entry name" value="HATPase_dom"/>
</dbReference>
<keyword evidence="9" id="KW-1185">Reference proteome</keyword>
<organism evidence="8 9">
    <name type="scientific">Methylobrevis pamukkalensis</name>
    <dbReference type="NCBI Taxonomy" id="1439726"/>
    <lineage>
        <taxon>Bacteria</taxon>
        <taxon>Pseudomonadati</taxon>
        <taxon>Pseudomonadota</taxon>
        <taxon>Alphaproteobacteria</taxon>
        <taxon>Hyphomicrobiales</taxon>
        <taxon>Pleomorphomonadaceae</taxon>
        <taxon>Methylobrevis</taxon>
    </lineage>
</organism>
<evidence type="ECO:0000259" key="7">
    <source>
        <dbReference type="PROSITE" id="PS50109"/>
    </source>
</evidence>
<dbReference type="Proteomes" id="UP000094622">
    <property type="component" value="Unassembled WGS sequence"/>
</dbReference>
<reference evidence="8 9" key="1">
    <citation type="submission" date="2016-07" db="EMBL/GenBank/DDBJ databases">
        <title>Draft Genome Sequence of Methylobrevis pamukkalensis PK2.</title>
        <authorList>
            <person name="Vasilenko O.V."/>
            <person name="Doronina N.V."/>
            <person name="Shmareva M.N."/>
            <person name="Tarlachkov S.V."/>
            <person name="Mustakhimov I."/>
            <person name="Trotsenko Y.A."/>
        </authorList>
    </citation>
    <scope>NUCLEOTIDE SEQUENCE [LARGE SCALE GENOMIC DNA]</scope>
    <source>
        <strain evidence="8 9">PK2</strain>
    </source>
</reference>
<dbReference type="EMBL" id="MCRJ01000049">
    <property type="protein sequence ID" value="ODN70468.1"/>
    <property type="molecule type" value="Genomic_DNA"/>
</dbReference>
<keyword evidence="4 8" id="KW-0418">Kinase</keyword>
<dbReference type="SUPFAM" id="SSF55874">
    <property type="entry name" value="ATPase domain of HSP90 chaperone/DNA topoisomerase II/histidine kinase"/>
    <property type="match status" value="1"/>
</dbReference>
<evidence type="ECO:0000313" key="9">
    <source>
        <dbReference type="Proteomes" id="UP000094622"/>
    </source>
</evidence>
<evidence type="ECO:0000313" key="8">
    <source>
        <dbReference type="EMBL" id="ODN70468.1"/>
    </source>
</evidence>
<dbReference type="EC" id="2.7.13.3" evidence="2"/>
<dbReference type="GO" id="GO:0004673">
    <property type="term" value="F:protein histidine kinase activity"/>
    <property type="evidence" value="ECO:0007669"/>
    <property type="project" value="UniProtKB-EC"/>
</dbReference>
<dbReference type="OrthoDB" id="9778496at2"/>
<feature type="transmembrane region" description="Helical" evidence="6">
    <location>
        <begin position="235"/>
        <end position="253"/>
    </location>
</feature>
<feature type="transmembrane region" description="Helical" evidence="6">
    <location>
        <begin position="363"/>
        <end position="386"/>
    </location>
</feature>
<evidence type="ECO:0000256" key="4">
    <source>
        <dbReference type="ARBA" id="ARBA00022777"/>
    </source>
</evidence>
<feature type="transmembrane region" description="Helical" evidence="6">
    <location>
        <begin position="333"/>
        <end position="351"/>
    </location>
</feature>
<keyword evidence="6" id="KW-1133">Transmembrane helix</keyword>
<evidence type="ECO:0000256" key="2">
    <source>
        <dbReference type="ARBA" id="ARBA00012438"/>
    </source>
</evidence>
<keyword evidence="5" id="KW-0902">Two-component regulatory system</keyword>
<feature type="transmembrane region" description="Helical" evidence="6">
    <location>
        <begin position="173"/>
        <end position="193"/>
    </location>
</feature>
<comment type="catalytic activity">
    <reaction evidence="1">
        <text>ATP + protein L-histidine = ADP + protein N-phospho-L-histidine.</text>
        <dbReference type="EC" id="2.7.13.3"/>
    </reaction>
</comment>
<gene>
    <name evidence="8" type="primary">desK</name>
    <name evidence="8" type="ORF">A6302_02210</name>
</gene>
<dbReference type="InterPro" id="IPR050482">
    <property type="entry name" value="Sensor_HK_TwoCompSys"/>
</dbReference>
<evidence type="ECO:0000256" key="3">
    <source>
        <dbReference type="ARBA" id="ARBA00022679"/>
    </source>
</evidence>
<accession>A0A1E3H2B3</accession>
<dbReference type="InterPro" id="IPR005467">
    <property type="entry name" value="His_kinase_dom"/>
</dbReference>
<comment type="caution">
    <text evidence="8">The sequence shown here is derived from an EMBL/GenBank/DDBJ whole genome shotgun (WGS) entry which is preliminary data.</text>
</comment>
<keyword evidence="3 8" id="KW-0808">Transferase</keyword>
<sequence length="753" mass="80804">MLPLRFSPAAVLMAVALLAAVSLSAALHLATVTPRLGLVLAPSPETGVPTIVAVDPDGPAAALAAPERPLQVAAIGGVALAAGDLVEDPDQFETYAAIDGFLARQSDLAAALHQETIALDLRRDGAPLRIEVRPVRARLADLPGRFWMQVFAAVGSLAVGGWVLALRRSDRAARIFALSSFGLFTAIMAAAVYSSREIALDGSVFRILSALNHLGAICSNAALVALFLSYPRRIVGLRTLGAGAFVALCWLAIDVAHAMPSPVFGMHVFLMAMLVLMIVSLAVQWRATRRDPAERAAARWIGTCVLFGAGAYSALISVPLLHGAEPFMSQAHTFLFLMMIYAGIAVGIGRYRLFELGEWCFRIGFYSGAVALLVALDAILVFALQFDPAPSLGIALLAVGFAYLPARDLLWRRLIVRRTLADDELFRRIVEAALAPSPSDRSARWRDLLRALFDPLHMEDVAGGSRDPEIRADGLELLVPGTTHAPSLLLKFPWGGRGLFGPSHIRLVRQVTTLAQTVEDGRAAYERGVEEERRRIAQDLHDDVGARLLSGLNKPDLDQTRQTLRAALADLKTAIRGLAGEERPLGDVLADLRHETAERLAGAGVDLDWPPFEDERAEAAMLPYRLYGNLISAVREAISNTLRHAAASRVTVDVRRSGADLVVTIADDGVGLRASARGTSTGLGLGTLTRRLAAAGGRFSMPETERGTLLRFDLPLPGPLPGNADSDPAPRIEHSLRSLFPNAAFERNSPEPP</sequence>
<feature type="transmembrane region" description="Helical" evidence="6">
    <location>
        <begin position="146"/>
        <end position="166"/>
    </location>
</feature>
<feature type="transmembrane region" description="Helical" evidence="6">
    <location>
        <begin position="392"/>
        <end position="410"/>
    </location>
</feature>
<protein>
    <recommendedName>
        <fullName evidence="2">histidine kinase</fullName>
        <ecNumber evidence="2">2.7.13.3</ecNumber>
    </recommendedName>
</protein>
<dbReference type="CDD" id="cd16917">
    <property type="entry name" value="HATPase_UhpB-NarQ-NarX-like"/>
    <property type="match status" value="1"/>
</dbReference>
<keyword evidence="6" id="KW-0472">Membrane</keyword>
<dbReference type="PANTHER" id="PTHR24421">
    <property type="entry name" value="NITRATE/NITRITE SENSOR PROTEIN NARX-RELATED"/>
    <property type="match status" value="1"/>
</dbReference>
<feature type="transmembrane region" description="Helical" evidence="6">
    <location>
        <begin position="265"/>
        <end position="285"/>
    </location>
</feature>
<dbReference type="PATRIC" id="fig|1439726.3.peg.2332"/>
<dbReference type="PROSITE" id="PS50109">
    <property type="entry name" value="HIS_KIN"/>
    <property type="match status" value="1"/>
</dbReference>
<dbReference type="GO" id="GO:0000160">
    <property type="term" value="P:phosphorelay signal transduction system"/>
    <property type="evidence" value="ECO:0007669"/>
    <property type="project" value="UniProtKB-KW"/>
</dbReference>
<feature type="domain" description="Histidine kinase" evidence="7">
    <location>
        <begin position="630"/>
        <end position="718"/>
    </location>
</feature>
<feature type="transmembrane region" description="Helical" evidence="6">
    <location>
        <begin position="205"/>
        <end position="228"/>
    </location>
</feature>
<dbReference type="Pfam" id="PF02518">
    <property type="entry name" value="HATPase_c"/>
    <property type="match status" value="1"/>
</dbReference>
<dbReference type="SMART" id="SM00387">
    <property type="entry name" value="HATPase_c"/>
    <property type="match status" value="1"/>
</dbReference>
<dbReference type="RefSeq" id="WP_069306896.1">
    <property type="nucleotide sequence ID" value="NZ_MCRJ01000049.1"/>
</dbReference>
<dbReference type="PANTHER" id="PTHR24421:SF10">
    <property type="entry name" value="NITRATE_NITRITE SENSOR PROTEIN NARQ"/>
    <property type="match status" value="1"/>
</dbReference>
<dbReference type="Gene3D" id="3.30.565.10">
    <property type="entry name" value="Histidine kinase-like ATPase, C-terminal domain"/>
    <property type="match status" value="1"/>
</dbReference>